<protein>
    <submittedName>
        <fullName evidence="1">Uncharacterized protein</fullName>
    </submittedName>
</protein>
<dbReference type="EMBL" id="MU807689">
    <property type="protein sequence ID" value="KAJ3831207.1"/>
    <property type="molecule type" value="Genomic_DNA"/>
</dbReference>
<gene>
    <name evidence="1" type="ORF">F5878DRAFT_667802</name>
</gene>
<dbReference type="Proteomes" id="UP001163846">
    <property type="component" value="Unassembled WGS sequence"/>
</dbReference>
<sequence length="360" mass="40224">MLATRIATSESFGIIPIPSALADKYQINTLPARRITSLPHHRDTPVHLLTRLSTKITNPYRYLQLTQRTIFPVIPVHTRKEYTEFRRLVGSDNIRNNHSNVPVNQAWKGINYVKFAVLWNVLVSAQDATLTDPNDRLYYKLPEQLLRHHKKVLEWQASRATMLDGSNAAMIQDHTSLLQDPGRIAYVLPAIQLEDLDAQPDPTVNGIRGLDLSSFNPMALIQHDLSGHVYSDAQFIVSGSSNDTSDLASHKTTTSIARNVSDTAAATQSNEIQTVGSNGDHQHATVYTQTTLTFFCPNDVEQPPAKKQRIENKARAARECAVCSYYQCPRAPTCNGKGGRQRCYAGICNHEDIGKARVRR</sequence>
<comment type="caution">
    <text evidence="1">The sequence shown here is derived from an EMBL/GenBank/DDBJ whole genome shotgun (WGS) entry which is preliminary data.</text>
</comment>
<keyword evidence="2" id="KW-1185">Reference proteome</keyword>
<evidence type="ECO:0000313" key="2">
    <source>
        <dbReference type="Proteomes" id="UP001163846"/>
    </source>
</evidence>
<evidence type="ECO:0000313" key="1">
    <source>
        <dbReference type="EMBL" id="KAJ3831207.1"/>
    </source>
</evidence>
<reference evidence="1" key="1">
    <citation type="submission" date="2022-08" db="EMBL/GenBank/DDBJ databases">
        <authorList>
            <consortium name="DOE Joint Genome Institute"/>
            <person name="Min B."/>
            <person name="Riley R."/>
            <person name="Sierra-Patev S."/>
            <person name="Naranjo-Ortiz M."/>
            <person name="Looney B."/>
            <person name="Konkel Z."/>
            <person name="Slot J.C."/>
            <person name="Sakamoto Y."/>
            <person name="Steenwyk J.L."/>
            <person name="Rokas A."/>
            <person name="Carro J."/>
            <person name="Camarero S."/>
            <person name="Ferreira P."/>
            <person name="Molpeceres G."/>
            <person name="Ruiz-Duenas F.J."/>
            <person name="Serrano A."/>
            <person name="Henrissat B."/>
            <person name="Drula E."/>
            <person name="Hughes K.W."/>
            <person name="Mata J.L."/>
            <person name="Ishikawa N.K."/>
            <person name="Vargas-Isla R."/>
            <person name="Ushijima S."/>
            <person name="Smith C.A."/>
            <person name="Ahrendt S."/>
            <person name="Andreopoulos W."/>
            <person name="He G."/>
            <person name="Labutti K."/>
            <person name="Lipzen A."/>
            <person name="Ng V."/>
            <person name="Sandor L."/>
            <person name="Barry K."/>
            <person name="Martinez A.T."/>
            <person name="Xiao Y."/>
            <person name="Gibbons J.G."/>
            <person name="Terashima K."/>
            <person name="Hibbett D.S."/>
            <person name="Grigoriev I.V."/>
        </authorList>
    </citation>
    <scope>NUCLEOTIDE SEQUENCE</scope>
    <source>
        <strain evidence="1">TFB9207</strain>
    </source>
</reference>
<accession>A0AA38U2J2</accession>
<name>A0AA38U2J2_9AGAR</name>
<proteinExistence type="predicted"/>
<organism evidence="1 2">
    <name type="scientific">Lentinula raphanica</name>
    <dbReference type="NCBI Taxonomy" id="153919"/>
    <lineage>
        <taxon>Eukaryota</taxon>
        <taxon>Fungi</taxon>
        <taxon>Dikarya</taxon>
        <taxon>Basidiomycota</taxon>
        <taxon>Agaricomycotina</taxon>
        <taxon>Agaricomycetes</taxon>
        <taxon>Agaricomycetidae</taxon>
        <taxon>Agaricales</taxon>
        <taxon>Marasmiineae</taxon>
        <taxon>Omphalotaceae</taxon>
        <taxon>Lentinula</taxon>
    </lineage>
</organism>
<dbReference type="AlphaFoldDB" id="A0AA38U2J2"/>